<dbReference type="EMBL" id="UZAI01016979">
    <property type="protein sequence ID" value="VDP18886.1"/>
    <property type="molecule type" value="Genomic_DNA"/>
</dbReference>
<dbReference type="PANTHER" id="PTHR13865">
    <property type="entry name" value="TIGHT JUNCTION PROTEIN"/>
    <property type="match status" value="1"/>
</dbReference>
<dbReference type="GO" id="GO:0050839">
    <property type="term" value="F:cell adhesion molecule binding"/>
    <property type="evidence" value="ECO:0007669"/>
    <property type="project" value="TreeGrafter"/>
</dbReference>
<proteinExistence type="predicted"/>
<dbReference type="SMART" id="SM00228">
    <property type="entry name" value="PDZ"/>
    <property type="match status" value="1"/>
</dbReference>
<gene>
    <name evidence="1" type="ORF">SMRZ_LOCUS15675</name>
</gene>
<dbReference type="GO" id="GO:0005923">
    <property type="term" value="C:bicellular tight junction"/>
    <property type="evidence" value="ECO:0007669"/>
    <property type="project" value="TreeGrafter"/>
</dbReference>
<sequence>MIFHPIHYSVTIVRSPTHGLGLGISGVRSSGNSKTKFIVSDVIQNGPAYEKVRKFPSLGEPQSNCECLQNYQTHCMHPMKYRSDTALWNPNSMSDENCPRLIEIHLKRRNAAESLGVELLSRLTVASVDENSLGAQAGLESGDRIIRLNGINTAHLSLIDTANMLRRQETVLLVARDTLMKQNHVYDNFGTTPLVNSSSVPANLSSLLNHQLGNEKRQYQASQPRMHSNKSSNEQIKTMHIEQAYQSGCHTYENCEGCQSMCEVHNSNFENPFVKNSNNWIQSQMNTSNICDNPIQHNCIQHNVSNIKNHERLESNLNLKPHKMSNIYSRELNGQHCPNLLKEDKEQLLNVFNSPKNIKVTLQLNQGKCDIGLILYGGNTKGVYLNGTDLKGWTKEEVFLALMASENKMILELLRDPSSYHKMLKSEIPHESFYVRAYFNMNQYISGSSALMSSVKYSGLFIVKGDIFHVHDTLLDNALGTWLATKVYPNTSSIGLIPNEQRAQRFISTNQFQENPQESFSPPPYERVIQLDKFPFPRPVVIFGPLCELARQRLTQMSSIIPTKLDYSIEEPIKFIIPPISSSFTSNNINNSDNGYSINEENSNNNKPLGLIRLSAINITLSSSRFPGVELLPGDALFDLEYADDIVLIGEDADKIQSFLTTINNNASVFGMRFSPSKCNMLLQDWVASTPEVMTGSKVIENVDRFTYLGSLINPRGLECMKRGYHCLLDIGPTAIERLTILGIPPIVILINPSSEYQLKVLLKHYWQFNKTSSALFIPSRVSSRTRPTIKEMVTTLWNSVIYLRQYKSHVITDTVPLLNITSKENSFSEIEWLRNLSEVIRHQQNSPVWIGEESEIGQLKINELIDEEQEGGDDVVTMSAMHNMLSDCILDSETPRPTNCNNNISNEEEEIRHSSHNTKETRLEMNGLIKNDVSSTVPEDKKYIPPFRHVPVCHANEVMENTNKDTSFKSKTKDYYSCTCNFDNANPTNQEETKFKEISEQTGDILSMNISPFSLETLRLHIESMSIKHPRFDQSFDENKTGFSNIHPINELEPNDGQTPTISPTLSLHQLVFDDITSSDLHTNDEQKPSSADLISNVADPQSCISSLPTSPRTILAEKCGEFGSQGGILEIPEHNVCLRIPEGAISEEEGLQKIFIRVYESGNELLVDNLPCETQQSSDKPILVSPMVMCGPRGLIFHKPVELTVPRYPLDSESSDESETKLDKHLEKWNLSLLHASAISTSTSTDDDSLPRTSRSNEPTKWHEIPLSAKCQSSMKNKTNSQKHKHNTNQGILSVIKDSHISILIDHF</sequence>
<dbReference type="PANTHER" id="PTHR13865:SF28">
    <property type="entry name" value="POLYCHAETOID, ISOFORM O"/>
    <property type="match status" value="1"/>
</dbReference>
<dbReference type="Gene3D" id="2.60.220.30">
    <property type="match status" value="1"/>
</dbReference>
<evidence type="ECO:0000313" key="2">
    <source>
        <dbReference type="Proteomes" id="UP000277204"/>
    </source>
</evidence>
<dbReference type="GO" id="GO:0098609">
    <property type="term" value="P:cell-cell adhesion"/>
    <property type="evidence" value="ECO:0007669"/>
    <property type="project" value="TreeGrafter"/>
</dbReference>
<dbReference type="SMART" id="SM00218">
    <property type="entry name" value="ZU5"/>
    <property type="match status" value="1"/>
</dbReference>
<reference evidence="1 2" key="1">
    <citation type="submission" date="2018-11" db="EMBL/GenBank/DDBJ databases">
        <authorList>
            <consortium name="Pathogen Informatics"/>
        </authorList>
    </citation>
    <scope>NUCLEOTIDE SEQUENCE [LARGE SCALE GENOMIC DNA]</scope>
    <source>
        <strain evidence="1 2">Zambia</strain>
    </source>
</reference>
<evidence type="ECO:0000313" key="1">
    <source>
        <dbReference type="EMBL" id="VDP18886.1"/>
    </source>
</evidence>
<dbReference type="InterPro" id="IPR001478">
    <property type="entry name" value="PDZ"/>
</dbReference>
<dbReference type="GO" id="GO:0150105">
    <property type="term" value="P:protein localization to cell-cell junction"/>
    <property type="evidence" value="ECO:0007669"/>
    <property type="project" value="TreeGrafter"/>
</dbReference>
<keyword evidence="2" id="KW-1185">Reference proteome</keyword>
<dbReference type="InterPro" id="IPR027417">
    <property type="entry name" value="P-loop_NTPase"/>
</dbReference>
<dbReference type="GO" id="GO:0045216">
    <property type="term" value="P:cell-cell junction organization"/>
    <property type="evidence" value="ECO:0007669"/>
    <property type="project" value="TreeGrafter"/>
</dbReference>
<dbReference type="Pfam" id="PF00791">
    <property type="entry name" value="ZU5"/>
    <property type="match status" value="1"/>
</dbReference>
<protein>
    <submittedName>
        <fullName evidence="1">Uncharacterized protein</fullName>
    </submittedName>
</protein>
<accession>A0A183MI00</accession>
<dbReference type="InterPro" id="IPR036034">
    <property type="entry name" value="PDZ_sf"/>
</dbReference>
<dbReference type="PROSITE" id="PS51145">
    <property type="entry name" value="ZU5"/>
    <property type="match status" value="1"/>
</dbReference>
<dbReference type="Gene3D" id="3.40.50.300">
    <property type="entry name" value="P-loop containing nucleotide triphosphate hydrolases"/>
    <property type="match status" value="2"/>
</dbReference>
<dbReference type="SUPFAM" id="SSF50156">
    <property type="entry name" value="PDZ domain-like"/>
    <property type="match status" value="1"/>
</dbReference>
<dbReference type="Proteomes" id="UP000277204">
    <property type="component" value="Unassembled WGS sequence"/>
</dbReference>
<name>A0A183MI00_9TREM</name>
<dbReference type="Gene3D" id="2.30.42.10">
    <property type="match status" value="1"/>
</dbReference>
<organism evidence="1 2">
    <name type="scientific">Schistosoma margrebowiei</name>
    <dbReference type="NCBI Taxonomy" id="48269"/>
    <lineage>
        <taxon>Eukaryota</taxon>
        <taxon>Metazoa</taxon>
        <taxon>Spiralia</taxon>
        <taxon>Lophotrochozoa</taxon>
        <taxon>Platyhelminthes</taxon>
        <taxon>Trematoda</taxon>
        <taxon>Digenea</taxon>
        <taxon>Strigeidida</taxon>
        <taxon>Schistosomatoidea</taxon>
        <taxon>Schistosomatidae</taxon>
        <taxon>Schistosoma</taxon>
    </lineage>
</organism>
<dbReference type="InterPro" id="IPR000906">
    <property type="entry name" value="ZU5_dom"/>
</dbReference>
<dbReference type="GO" id="GO:0005886">
    <property type="term" value="C:plasma membrane"/>
    <property type="evidence" value="ECO:0007669"/>
    <property type="project" value="TreeGrafter"/>
</dbReference>
<dbReference type="Pfam" id="PF17820">
    <property type="entry name" value="PDZ_6"/>
    <property type="match status" value="1"/>
</dbReference>
<dbReference type="STRING" id="48269.A0A183MI00"/>
<dbReference type="Gene3D" id="2.30.30.40">
    <property type="entry name" value="SH3 Domains"/>
    <property type="match status" value="1"/>
</dbReference>
<dbReference type="InterPro" id="IPR041489">
    <property type="entry name" value="PDZ_6"/>
</dbReference>
<dbReference type="PROSITE" id="PS50106">
    <property type="entry name" value="PDZ"/>
    <property type="match status" value="1"/>
</dbReference>